<protein>
    <submittedName>
        <fullName evidence="1">Uncharacterized protein</fullName>
    </submittedName>
</protein>
<gene>
    <name evidence="1" type="ORF">CEXT_362831</name>
</gene>
<reference evidence="1 2" key="1">
    <citation type="submission" date="2021-06" db="EMBL/GenBank/DDBJ databases">
        <title>Caerostris extrusa draft genome.</title>
        <authorList>
            <person name="Kono N."/>
            <person name="Arakawa K."/>
        </authorList>
    </citation>
    <scope>NUCLEOTIDE SEQUENCE [LARGE SCALE GENOMIC DNA]</scope>
</reference>
<evidence type="ECO:0000313" key="2">
    <source>
        <dbReference type="Proteomes" id="UP001054945"/>
    </source>
</evidence>
<dbReference type="Proteomes" id="UP001054945">
    <property type="component" value="Unassembled WGS sequence"/>
</dbReference>
<proteinExistence type="predicted"/>
<name>A0AAV4Y2B9_CAEEX</name>
<organism evidence="1 2">
    <name type="scientific">Caerostris extrusa</name>
    <name type="common">Bark spider</name>
    <name type="synonym">Caerostris bankana</name>
    <dbReference type="NCBI Taxonomy" id="172846"/>
    <lineage>
        <taxon>Eukaryota</taxon>
        <taxon>Metazoa</taxon>
        <taxon>Ecdysozoa</taxon>
        <taxon>Arthropoda</taxon>
        <taxon>Chelicerata</taxon>
        <taxon>Arachnida</taxon>
        <taxon>Araneae</taxon>
        <taxon>Araneomorphae</taxon>
        <taxon>Entelegynae</taxon>
        <taxon>Araneoidea</taxon>
        <taxon>Araneidae</taxon>
        <taxon>Caerostris</taxon>
    </lineage>
</organism>
<dbReference type="EMBL" id="BPLR01001259">
    <property type="protein sequence ID" value="GIZ01140.1"/>
    <property type="molecule type" value="Genomic_DNA"/>
</dbReference>
<keyword evidence="2" id="KW-1185">Reference proteome</keyword>
<sequence length="203" mass="22610">MDSEPVDSTTETLSMLMSRGVTVSTIEPDIWSDSENSPSLLPSMPIFPCADSPKSIEYAPKSLSQIDVTQYVDIFGQYLDRTMCFIALRFKQHLVHYRGNGYLQNPIKPPENSVIVVGPQIPAISLETKSNVLVFQVHGHGLNGYIPVPSASEHDLLRSILSREYIITDVMERNTLFALVKVNPLTKNGNSVDAIKLTEQWCT</sequence>
<dbReference type="AlphaFoldDB" id="A0AAV4Y2B9"/>
<evidence type="ECO:0000313" key="1">
    <source>
        <dbReference type="EMBL" id="GIZ01140.1"/>
    </source>
</evidence>
<comment type="caution">
    <text evidence="1">The sequence shown here is derived from an EMBL/GenBank/DDBJ whole genome shotgun (WGS) entry which is preliminary data.</text>
</comment>
<accession>A0AAV4Y2B9</accession>